<keyword evidence="1" id="KW-1133">Transmembrane helix</keyword>
<reference evidence="3" key="1">
    <citation type="journal article" date="2019" name="Int. J. Syst. Evol. Microbiol.">
        <title>The Global Catalogue of Microorganisms (GCM) 10K type strain sequencing project: providing services to taxonomists for standard genome sequencing and annotation.</title>
        <authorList>
            <consortium name="The Broad Institute Genomics Platform"/>
            <consortium name="The Broad Institute Genome Sequencing Center for Infectious Disease"/>
            <person name="Wu L."/>
            <person name="Ma J."/>
        </authorList>
    </citation>
    <scope>NUCLEOTIDE SEQUENCE [LARGE SCALE GENOMIC DNA]</scope>
    <source>
        <strain evidence="3">CGMCC 1.16305</strain>
    </source>
</reference>
<dbReference type="Pfam" id="PF17319">
    <property type="entry name" value="DUF5362"/>
    <property type="match status" value="1"/>
</dbReference>
<comment type="caution">
    <text evidence="2">The sequence shown here is derived from an EMBL/GenBank/DDBJ whole genome shotgun (WGS) entry which is preliminary data.</text>
</comment>
<evidence type="ECO:0000313" key="3">
    <source>
        <dbReference type="Proteomes" id="UP001596505"/>
    </source>
</evidence>
<dbReference type="Proteomes" id="UP001596505">
    <property type="component" value="Unassembled WGS sequence"/>
</dbReference>
<gene>
    <name evidence="2" type="ORF">ACFQRG_03245</name>
</gene>
<dbReference type="InterPro" id="IPR035287">
    <property type="entry name" value="DUF5362"/>
</dbReference>
<keyword evidence="3" id="KW-1185">Reference proteome</keyword>
<feature type="transmembrane region" description="Helical" evidence="1">
    <location>
        <begin position="55"/>
        <end position="74"/>
    </location>
</feature>
<dbReference type="EMBL" id="JBHTCO010000004">
    <property type="protein sequence ID" value="MFC7391987.1"/>
    <property type="molecule type" value="Genomic_DNA"/>
</dbReference>
<evidence type="ECO:0000313" key="2">
    <source>
        <dbReference type="EMBL" id="MFC7391987.1"/>
    </source>
</evidence>
<keyword evidence="1" id="KW-0472">Membrane</keyword>
<sequence>MEKEAESNYCRIEVIKKRGNIVGYLGRIVSFLIGIFGILLGALCCLTLIDIIVGYPMILSAMGLIMSAVGYQKVECPACAFRNLIETDFHNFDCERCNTRVLVVWTDPGKSL</sequence>
<accession>A0ABW2PTP0</accession>
<keyword evidence="1" id="KW-0812">Transmembrane</keyword>
<protein>
    <submittedName>
        <fullName evidence="2">DUF5362 family protein</fullName>
    </submittedName>
</protein>
<dbReference type="RefSeq" id="WP_380963551.1">
    <property type="nucleotide sequence ID" value="NZ_JBHTCO010000004.1"/>
</dbReference>
<organism evidence="2 3">
    <name type="scientific">Scopulibacillus cellulosilyticus</name>
    <dbReference type="NCBI Taxonomy" id="2665665"/>
    <lineage>
        <taxon>Bacteria</taxon>
        <taxon>Bacillati</taxon>
        <taxon>Bacillota</taxon>
        <taxon>Bacilli</taxon>
        <taxon>Bacillales</taxon>
        <taxon>Sporolactobacillaceae</taxon>
        <taxon>Scopulibacillus</taxon>
    </lineage>
</organism>
<feature type="transmembrane region" description="Helical" evidence="1">
    <location>
        <begin position="21"/>
        <end position="49"/>
    </location>
</feature>
<name>A0ABW2PTP0_9BACL</name>
<proteinExistence type="predicted"/>
<evidence type="ECO:0000256" key="1">
    <source>
        <dbReference type="SAM" id="Phobius"/>
    </source>
</evidence>